<dbReference type="EMBL" id="FPJE01000032">
    <property type="protein sequence ID" value="SFW74434.1"/>
    <property type="molecule type" value="Genomic_DNA"/>
</dbReference>
<organism evidence="2 3">
    <name type="scientific">Sinomicrobium oceani</name>
    <dbReference type="NCBI Taxonomy" id="1150368"/>
    <lineage>
        <taxon>Bacteria</taxon>
        <taxon>Pseudomonadati</taxon>
        <taxon>Bacteroidota</taxon>
        <taxon>Flavobacteriia</taxon>
        <taxon>Flavobacteriales</taxon>
        <taxon>Flavobacteriaceae</taxon>
        <taxon>Sinomicrobium</taxon>
    </lineage>
</organism>
<dbReference type="Gene3D" id="3.40.50.300">
    <property type="entry name" value="P-loop containing nucleotide triphosphate hydrolases"/>
    <property type="match status" value="1"/>
</dbReference>
<dbReference type="InterPro" id="IPR011704">
    <property type="entry name" value="ATPase_dyneun-rel_AAA"/>
</dbReference>
<dbReference type="InterPro" id="IPR027417">
    <property type="entry name" value="P-loop_NTPase"/>
</dbReference>
<evidence type="ECO:0000259" key="1">
    <source>
        <dbReference type="SMART" id="SM00382"/>
    </source>
</evidence>
<dbReference type="InterPro" id="IPR052934">
    <property type="entry name" value="Methyl-DNA_Rec/Restrict_Enz"/>
</dbReference>
<reference evidence="2 3" key="1">
    <citation type="submission" date="2016-11" db="EMBL/GenBank/DDBJ databases">
        <authorList>
            <person name="Jaros S."/>
            <person name="Januszkiewicz K."/>
            <person name="Wedrychowicz H."/>
        </authorList>
    </citation>
    <scope>NUCLEOTIDE SEQUENCE [LARGE SCALE GENOMIC DNA]</scope>
    <source>
        <strain evidence="2 3">CGMCC 1.12145</strain>
    </source>
</reference>
<evidence type="ECO:0000313" key="3">
    <source>
        <dbReference type="Proteomes" id="UP000182248"/>
    </source>
</evidence>
<dbReference type="OrthoDB" id="9781481at2"/>
<dbReference type="SUPFAM" id="SSF52540">
    <property type="entry name" value="P-loop containing nucleoside triphosphate hydrolases"/>
    <property type="match status" value="1"/>
</dbReference>
<dbReference type="InterPro" id="IPR003593">
    <property type="entry name" value="AAA+_ATPase"/>
</dbReference>
<dbReference type="PANTHER" id="PTHR37291:SF1">
    <property type="entry name" value="TYPE IV METHYL-DIRECTED RESTRICTION ENZYME ECOKMCRB SUBUNIT"/>
    <property type="match status" value="1"/>
</dbReference>
<dbReference type="SMART" id="SM00382">
    <property type="entry name" value="AAA"/>
    <property type="match status" value="1"/>
</dbReference>
<dbReference type="Proteomes" id="UP000182248">
    <property type="component" value="Unassembled WGS sequence"/>
</dbReference>
<feature type="domain" description="AAA+ ATPase" evidence="1">
    <location>
        <begin position="291"/>
        <end position="466"/>
    </location>
</feature>
<dbReference type="STRING" id="1150368.SAMN02927921_03893"/>
<protein>
    <submittedName>
        <fullName evidence="2">5-methylcytosine-specific restriction enzyme B</fullName>
    </submittedName>
</protein>
<dbReference type="AlphaFoldDB" id="A0A1K1RRC3"/>
<dbReference type="RefSeq" id="WP_072319127.1">
    <property type="nucleotide sequence ID" value="NZ_FPJE01000032.1"/>
</dbReference>
<dbReference type="GO" id="GO:0016887">
    <property type="term" value="F:ATP hydrolysis activity"/>
    <property type="evidence" value="ECO:0007669"/>
    <property type="project" value="InterPro"/>
</dbReference>
<accession>A0A1K1RRC3</accession>
<sequence>MKPHWAKQEVYDYFDSFLEQSILSNNSFITEGSGIFSIENLNNCVSAFVDNPDTSARNFDEKSKDQFANASKETKEVFAHFIWLWGLSTSDMRSWGKQSAVIRFLGEEYNDLLSDVFVDGGIGSAGQRHKLNKPFEISYLLLLFRDVKINLLSNEINDIQSLKEYIESLCKELYYKNDDTELTTDKRLKKVSKEFLALHHIILHLCNPQKYEAIAAQKHKDAIINTFFSLLDKENTDGLWGDIDGSILLIREELKDYVGNEFSFYDKKIQDAWNFGEDKNDFVSIETLFEYKKAMIFYGPPGTSKTYSATRLAELIITKQYFRNKHNIKEYFENSDQIFEKQIHHLQLHSNYNYEDFIVGLHIEESKSIAKPGYLLNLIDKVREDDLPHILILDEINRTDISRLFGELFSALEYRNKKIKLSVGNFEIALPDNLYFIGTMNEIDFSLERVDFALRRRFLWQFKGFDRNILWQIINEKRNSLKIGINSTEIETFINKCEQLNNEISKIPELGENYQIGHTFFAEIVDIFNSFKNIHSGRRYFLNQPVNILWEVSIKPILQAFLGNMDADSKNQKINQLQKVFIND</sequence>
<evidence type="ECO:0000313" key="2">
    <source>
        <dbReference type="EMBL" id="SFW74434.1"/>
    </source>
</evidence>
<proteinExistence type="predicted"/>
<gene>
    <name evidence="2" type="ORF">SAMN02927921_03893</name>
</gene>
<dbReference type="PANTHER" id="PTHR37291">
    <property type="entry name" value="5-METHYLCYTOSINE-SPECIFIC RESTRICTION ENZYME B"/>
    <property type="match status" value="1"/>
</dbReference>
<keyword evidence="3" id="KW-1185">Reference proteome</keyword>
<name>A0A1K1RRC3_9FLAO</name>
<dbReference type="GO" id="GO:0005524">
    <property type="term" value="F:ATP binding"/>
    <property type="evidence" value="ECO:0007669"/>
    <property type="project" value="InterPro"/>
</dbReference>
<dbReference type="Pfam" id="PF07728">
    <property type="entry name" value="AAA_5"/>
    <property type="match status" value="1"/>
</dbReference>